<protein>
    <recommendedName>
        <fullName evidence="2">PH domain-containing protein</fullName>
    </recommendedName>
</protein>
<organism evidence="3 4">
    <name type="scientific">Cyanoderma ruficeps</name>
    <name type="common">rufous-capped babbler</name>
    <dbReference type="NCBI Taxonomy" id="181631"/>
    <lineage>
        <taxon>Eukaryota</taxon>
        <taxon>Metazoa</taxon>
        <taxon>Chordata</taxon>
        <taxon>Craniata</taxon>
        <taxon>Vertebrata</taxon>
        <taxon>Euteleostomi</taxon>
        <taxon>Archelosauria</taxon>
        <taxon>Archosauria</taxon>
        <taxon>Dinosauria</taxon>
        <taxon>Saurischia</taxon>
        <taxon>Theropoda</taxon>
        <taxon>Coelurosauria</taxon>
        <taxon>Aves</taxon>
        <taxon>Neognathae</taxon>
        <taxon>Neoaves</taxon>
        <taxon>Telluraves</taxon>
        <taxon>Australaves</taxon>
        <taxon>Passeriformes</taxon>
        <taxon>Sylvioidea</taxon>
        <taxon>Timaliidae</taxon>
        <taxon>Cyanoderma</taxon>
    </lineage>
</organism>
<dbReference type="GO" id="GO:0045666">
    <property type="term" value="P:positive regulation of neuron differentiation"/>
    <property type="evidence" value="ECO:0007669"/>
    <property type="project" value="TreeGrafter"/>
</dbReference>
<dbReference type="PROSITE" id="PS50003">
    <property type="entry name" value="PH_DOMAIN"/>
    <property type="match status" value="1"/>
</dbReference>
<name>A0A8C3QZY3_9PASS</name>
<dbReference type="GO" id="GO:0008017">
    <property type="term" value="F:microtubule binding"/>
    <property type="evidence" value="ECO:0007669"/>
    <property type="project" value="TreeGrafter"/>
</dbReference>
<dbReference type="SUPFAM" id="SSF50729">
    <property type="entry name" value="PH domain-like"/>
    <property type="match status" value="1"/>
</dbReference>
<dbReference type="Gene3D" id="1.20.900.10">
    <property type="entry name" value="Dbl homology (DH) domain"/>
    <property type="match status" value="1"/>
</dbReference>
<dbReference type="GO" id="GO:0032587">
    <property type="term" value="C:ruffle membrane"/>
    <property type="evidence" value="ECO:0007669"/>
    <property type="project" value="TreeGrafter"/>
</dbReference>
<keyword evidence="1" id="KW-0344">Guanine-nucleotide releasing factor</keyword>
<dbReference type="InterPro" id="IPR001849">
    <property type="entry name" value="PH_domain"/>
</dbReference>
<evidence type="ECO:0000313" key="4">
    <source>
        <dbReference type="Proteomes" id="UP000694396"/>
    </source>
</evidence>
<dbReference type="FunFam" id="2.30.29.30:FF:000021">
    <property type="entry name" value="Rho guanine nucleotide exchange factor 2"/>
    <property type="match status" value="1"/>
</dbReference>
<proteinExistence type="predicted"/>
<dbReference type="GO" id="GO:0005856">
    <property type="term" value="C:cytoskeleton"/>
    <property type="evidence" value="ECO:0007669"/>
    <property type="project" value="TreeGrafter"/>
</dbReference>
<accession>A0A8C3QZY3</accession>
<dbReference type="PANTHER" id="PTHR13944">
    <property type="entry name" value="AGAP007712-PA"/>
    <property type="match status" value="1"/>
</dbReference>
<dbReference type="Pfam" id="PF17838">
    <property type="entry name" value="PH_16"/>
    <property type="match status" value="1"/>
</dbReference>
<sequence length="248" mass="27130">MPQFPQLVFLTELRRVSALGGDVTDGGRGPCFWGGPADGVSPLSPQRVTRSPLLRRHGVPECILLVTQRITKYPVLIERILKNSKGTGGGRPGAFGRDELLRRKLVHSGGMLWKTAAGRFKDVLVLLMTDVLVFLQEKDQKYTFPMLDKPAVISLQNLIVRDIANQEKGMFLISAAPPEMYEVHAASRDDRNHWMKVIQQAPPGMDLGMSGIAGRGRGYRVGGGGSLDLEWERGWVGGDGDGAGGSWR</sequence>
<dbReference type="PANTHER" id="PTHR13944:SF20">
    <property type="entry name" value="RHO GUANINE NUCLEOTIDE EXCHANGE FACTOR 2"/>
    <property type="match status" value="1"/>
</dbReference>
<keyword evidence="4" id="KW-1185">Reference proteome</keyword>
<dbReference type="Proteomes" id="UP000694396">
    <property type="component" value="Unplaced"/>
</dbReference>
<dbReference type="Ensembl" id="ENSCRFT00000014088.1">
    <property type="protein sequence ID" value="ENSCRFP00000013612.1"/>
    <property type="gene ID" value="ENSCRFG00000010532.1"/>
</dbReference>
<dbReference type="GO" id="GO:0035023">
    <property type="term" value="P:regulation of Rho protein signal transduction"/>
    <property type="evidence" value="ECO:0007669"/>
    <property type="project" value="TreeGrafter"/>
</dbReference>
<dbReference type="InterPro" id="IPR011993">
    <property type="entry name" value="PH-like_dom_sf"/>
</dbReference>
<dbReference type="GO" id="GO:0000902">
    <property type="term" value="P:cell morphogenesis"/>
    <property type="evidence" value="ECO:0007669"/>
    <property type="project" value="TreeGrafter"/>
</dbReference>
<reference evidence="3" key="2">
    <citation type="submission" date="2025-09" db="UniProtKB">
        <authorList>
            <consortium name="Ensembl"/>
        </authorList>
    </citation>
    <scope>IDENTIFICATION</scope>
</reference>
<dbReference type="InterPro" id="IPR041020">
    <property type="entry name" value="PH_16"/>
</dbReference>
<reference evidence="3" key="1">
    <citation type="submission" date="2025-08" db="UniProtKB">
        <authorList>
            <consortium name="Ensembl"/>
        </authorList>
    </citation>
    <scope>IDENTIFICATION</scope>
</reference>
<evidence type="ECO:0000256" key="1">
    <source>
        <dbReference type="ARBA" id="ARBA00022658"/>
    </source>
</evidence>
<dbReference type="Gene3D" id="2.30.29.30">
    <property type="entry name" value="Pleckstrin-homology domain (PH domain)/Phosphotyrosine-binding domain (PTB)"/>
    <property type="match status" value="1"/>
</dbReference>
<feature type="domain" description="PH" evidence="2">
    <location>
        <begin position="104"/>
        <end position="203"/>
    </location>
</feature>
<dbReference type="GO" id="GO:0007015">
    <property type="term" value="P:actin filament organization"/>
    <property type="evidence" value="ECO:0007669"/>
    <property type="project" value="TreeGrafter"/>
</dbReference>
<dbReference type="InterPro" id="IPR051632">
    <property type="entry name" value="Rho_GEF"/>
</dbReference>
<dbReference type="AlphaFoldDB" id="A0A8C3QZY3"/>
<dbReference type="SMART" id="SM00233">
    <property type="entry name" value="PH"/>
    <property type="match status" value="1"/>
</dbReference>
<dbReference type="GO" id="GO:0005085">
    <property type="term" value="F:guanyl-nucleotide exchange factor activity"/>
    <property type="evidence" value="ECO:0007669"/>
    <property type="project" value="UniProtKB-KW"/>
</dbReference>
<dbReference type="InterPro" id="IPR035899">
    <property type="entry name" value="DBL_dom_sf"/>
</dbReference>
<dbReference type="SUPFAM" id="SSF48065">
    <property type="entry name" value="DBL homology domain (DH-domain)"/>
    <property type="match status" value="1"/>
</dbReference>
<evidence type="ECO:0000313" key="3">
    <source>
        <dbReference type="Ensembl" id="ENSCRFP00000013612.1"/>
    </source>
</evidence>
<evidence type="ECO:0000259" key="2">
    <source>
        <dbReference type="PROSITE" id="PS50003"/>
    </source>
</evidence>